<protein>
    <submittedName>
        <fullName evidence="1">Uncharacterized protein</fullName>
    </submittedName>
</protein>
<evidence type="ECO:0000313" key="1">
    <source>
        <dbReference type="EMBL" id="MDV2477297.1"/>
    </source>
</evidence>
<organism evidence="1 2">
    <name type="scientific">Rhodococcus zopfii</name>
    <dbReference type="NCBI Taxonomy" id="43772"/>
    <lineage>
        <taxon>Bacteria</taxon>
        <taxon>Bacillati</taxon>
        <taxon>Actinomycetota</taxon>
        <taxon>Actinomycetes</taxon>
        <taxon>Mycobacteriales</taxon>
        <taxon>Nocardiaceae</taxon>
        <taxon>Rhodococcus</taxon>
    </lineage>
</organism>
<comment type="caution">
    <text evidence="1">The sequence shown here is derived from an EMBL/GenBank/DDBJ whole genome shotgun (WGS) entry which is preliminary data.</text>
</comment>
<proteinExistence type="predicted"/>
<gene>
    <name evidence="1" type="ORF">F8M49_21555</name>
</gene>
<keyword evidence="2" id="KW-1185">Reference proteome</keyword>
<evidence type="ECO:0000313" key="2">
    <source>
        <dbReference type="Proteomes" id="UP001275440"/>
    </source>
</evidence>
<reference evidence="1 2" key="1">
    <citation type="submission" date="2019-10" db="EMBL/GenBank/DDBJ databases">
        <title>Draft Genome Assembly of Rhodococcus zopfii DSM44189.</title>
        <authorList>
            <person name="Sutton J.M."/>
            <person name="Akob D.M."/>
            <person name="Bushman T.J."/>
        </authorList>
    </citation>
    <scope>NUCLEOTIDE SEQUENCE [LARGE SCALE GENOMIC DNA]</scope>
    <source>
        <strain evidence="1 2">DSM 44189</strain>
    </source>
</reference>
<sequence length="229" mass="24898">MYLFDSHVQTWIPDRFSDEWLHRNTVSGPTEWVLGTQEQMAAQGIEEHQAHVGELLARCGDMGAETDRREQCTVPPDWNRPSRLFLAALPTDPRSLHERLVADTSYTPNQASDILTQVTTVLRTGIVPDAVRANLLAALQVDPGITVTEGVPNFDGVLGTAYTATNSIGHVTDLIVDPVSNVLIGERATITTGVRRPVDDAIYTIPPGTLLGHTATSYGRADHLGEVPV</sequence>
<name>A0ABU3WTF0_9NOCA</name>
<dbReference type="Proteomes" id="UP001275440">
    <property type="component" value="Unassembled WGS sequence"/>
</dbReference>
<accession>A0ABU3WTF0</accession>
<dbReference type="EMBL" id="WBMO01000003">
    <property type="protein sequence ID" value="MDV2477297.1"/>
    <property type="molecule type" value="Genomic_DNA"/>
</dbReference>